<evidence type="ECO:0000313" key="2">
    <source>
        <dbReference type="Proteomes" id="UP001221217"/>
    </source>
</evidence>
<dbReference type="AlphaFoldDB" id="A0AAJ1IF93"/>
<protein>
    <submittedName>
        <fullName evidence="1">Uncharacterized protein</fullName>
    </submittedName>
</protein>
<evidence type="ECO:0000313" key="1">
    <source>
        <dbReference type="EMBL" id="MDC7228253.1"/>
    </source>
</evidence>
<accession>A0AAJ1IF93</accession>
<proteinExistence type="predicted"/>
<dbReference type="Proteomes" id="UP001221217">
    <property type="component" value="Unassembled WGS sequence"/>
</dbReference>
<organism evidence="1 2">
    <name type="scientific">Candidatus Thalassospirochaeta sargassi</name>
    <dbReference type="NCBI Taxonomy" id="3119039"/>
    <lineage>
        <taxon>Bacteria</taxon>
        <taxon>Pseudomonadati</taxon>
        <taxon>Spirochaetota</taxon>
        <taxon>Spirochaetia</taxon>
        <taxon>Spirochaetales</taxon>
        <taxon>Spirochaetaceae</taxon>
        <taxon>Candidatus Thalassospirochaeta</taxon>
    </lineage>
</organism>
<gene>
    <name evidence="1" type="ORF">PQJ61_15940</name>
</gene>
<reference evidence="1 2" key="1">
    <citation type="submission" date="2022-12" db="EMBL/GenBank/DDBJ databases">
        <title>Metagenome assembled genome from gulf of manar.</title>
        <authorList>
            <person name="Kohli P."/>
            <person name="Pk S."/>
            <person name="Venkata Ramana C."/>
            <person name="Sasikala C."/>
        </authorList>
    </citation>
    <scope>NUCLEOTIDE SEQUENCE [LARGE SCALE GENOMIC DNA]</scope>
    <source>
        <strain evidence="1">JB008</strain>
    </source>
</reference>
<name>A0AAJ1IF93_9SPIO</name>
<dbReference type="EMBL" id="JAQQAL010000043">
    <property type="protein sequence ID" value="MDC7228253.1"/>
    <property type="molecule type" value="Genomic_DNA"/>
</dbReference>
<sequence length="177" mass="19039">MELKPKDIPIEFLQGLPEGIKLVSRKGHPYLVLEQALDKNGNSIIDETVHIHGEPAVKLKANVGKGSGLLFVDAYWGSHAKLYSFIPDFSGGGSVEAMSPVDGSSLMVPWECPIDGCDEKQGILLTLPGGRNSIIVCGKLGCPGHYINVTQLAEGVEESISNINYFGHGDDDPFSEF</sequence>
<comment type="caution">
    <text evidence="1">The sequence shown here is derived from an EMBL/GenBank/DDBJ whole genome shotgun (WGS) entry which is preliminary data.</text>
</comment>